<evidence type="ECO:0000256" key="3">
    <source>
        <dbReference type="PIRSR" id="PIRSR001434-2"/>
    </source>
</evidence>
<dbReference type="SUPFAM" id="SSF53383">
    <property type="entry name" value="PLP-dependent transferases"/>
    <property type="match status" value="1"/>
</dbReference>
<dbReference type="GO" id="GO:0030170">
    <property type="term" value="F:pyridoxal phosphate binding"/>
    <property type="evidence" value="ECO:0007669"/>
    <property type="project" value="InterPro"/>
</dbReference>
<dbReference type="GO" id="GO:0005737">
    <property type="term" value="C:cytoplasm"/>
    <property type="evidence" value="ECO:0007669"/>
    <property type="project" value="TreeGrafter"/>
</dbReference>
<dbReference type="OrthoDB" id="9805807at2"/>
<keyword evidence="2 3" id="KW-0663">Pyridoxal phosphate</keyword>
<dbReference type="PANTHER" id="PTHR11808:SF80">
    <property type="entry name" value="CYSTATHIONINE GAMMA-LYASE"/>
    <property type="match status" value="1"/>
</dbReference>
<dbReference type="Gene3D" id="3.90.1150.10">
    <property type="entry name" value="Aspartate Aminotransferase, domain 1"/>
    <property type="match status" value="1"/>
</dbReference>
<dbReference type="Gene3D" id="3.40.640.10">
    <property type="entry name" value="Type I PLP-dependent aspartate aminotransferase-like (Major domain)"/>
    <property type="match status" value="1"/>
</dbReference>
<protein>
    <submittedName>
        <fullName evidence="5">Cystathionine gamma-synthase family protein</fullName>
    </submittedName>
</protein>
<dbReference type="KEGG" id="ppai:E1956_34005"/>
<dbReference type="Pfam" id="PF01053">
    <property type="entry name" value="Cys_Met_Meta_PP"/>
    <property type="match status" value="1"/>
</dbReference>
<dbReference type="FunFam" id="3.40.640.10:FF:000046">
    <property type="entry name" value="Cystathionine gamma-lyase"/>
    <property type="match status" value="1"/>
</dbReference>
<dbReference type="NCBIfam" id="NF004609">
    <property type="entry name" value="PRK05939.1"/>
    <property type="match status" value="1"/>
</dbReference>
<evidence type="ECO:0000313" key="5">
    <source>
        <dbReference type="EMBL" id="QBR02126.1"/>
    </source>
</evidence>
<feature type="modified residue" description="N6-(pyridoxal phosphate)lysine" evidence="3">
    <location>
        <position position="203"/>
    </location>
</feature>
<organism evidence="5 6">
    <name type="scientific">Paraburkholderia pallida</name>
    <dbReference type="NCBI Taxonomy" id="2547399"/>
    <lineage>
        <taxon>Bacteria</taxon>
        <taxon>Pseudomonadati</taxon>
        <taxon>Pseudomonadota</taxon>
        <taxon>Betaproteobacteria</taxon>
        <taxon>Burkholderiales</taxon>
        <taxon>Burkholderiaceae</taxon>
        <taxon>Paraburkholderia</taxon>
    </lineage>
</organism>
<dbReference type="InterPro" id="IPR000277">
    <property type="entry name" value="Cys/Met-Metab_PyrdxlP-dep_enz"/>
</dbReference>
<dbReference type="AlphaFoldDB" id="A0A4P7D0G8"/>
<evidence type="ECO:0000256" key="1">
    <source>
        <dbReference type="ARBA" id="ARBA00001933"/>
    </source>
</evidence>
<gene>
    <name evidence="5" type="ORF">E1956_34005</name>
</gene>
<dbReference type="GO" id="GO:0016846">
    <property type="term" value="F:carbon-sulfur lyase activity"/>
    <property type="evidence" value="ECO:0007669"/>
    <property type="project" value="TreeGrafter"/>
</dbReference>
<proteinExistence type="inferred from homology"/>
<keyword evidence="6" id="KW-1185">Reference proteome</keyword>
<dbReference type="PIRSF" id="PIRSF001434">
    <property type="entry name" value="CGS"/>
    <property type="match status" value="1"/>
</dbReference>
<accession>A0A4P7D0G8</accession>
<dbReference type="PANTHER" id="PTHR11808">
    <property type="entry name" value="TRANS-SULFURATION ENZYME FAMILY MEMBER"/>
    <property type="match status" value="1"/>
</dbReference>
<evidence type="ECO:0000256" key="2">
    <source>
        <dbReference type="ARBA" id="ARBA00022898"/>
    </source>
</evidence>
<dbReference type="InterPro" id="IPR015424">
    <property type="entry name" value="PyrdxlP-dep_Trfase"/>
</dbReference>
<comment type="cofactor">
    <cofactor evidence="1 4">
        <name>pyridoxal 5'-phosphate</name>
        <dbReference type="ChEBI" id="CHEBI:597326"/>
    </cofactor>
</comment>
<sequence length="410" mass="44756">MNDLTKLLHFDQKSAGPHGELHAPVYRNIAYHYEKSADIEQVFQGKRKGYSYGRQGNPTTAALEKKITLLEQGVDTAAFATGMGAISAMLFALLRSGDHVVASSYLFGNTRSLFESFERFGVKVEFTDTTDVSNVERLLTPQTRMVFVETIANPRTQVSDLARIGELCAKLGTLYVVDNTMTSPALFKPGRVGASLVVNSLSKYIAGHGVCLGGSVTDTGLFDWSRFSNILETYRSVSPGEWGMLQIRKKGLRDMGATLSPDSANLIALGLESLEMRMERISSNALQLAAFLEGHKLVEKVYYPGSINHPQHGLATTLFSACSGLMSFEIAPAVDVNRFIDGLTCFACSSNLGDTRSLLIPVATTIFYELSATRRCEMDISERLIRLSVGIEPLGDLLQDLDRALQAAAD</sequence>
<dbReference type="EMBL" id="CP038150">
    <property type="protein sequence ID" value="QBR02126.1"/>
    <property type="molecule type" value="Genomic_DNA"/>
</dbReference>
<reference evidence="5 6" key="1">
    <citation type="submission" date="2019-03" db="EMBL/GenBank/DDBJ databases">
        <title>Paraburkholderia sp. 7MH5, isolated from subtropical forest soil.</title>
        <authorList>
            <person name="Gao Z.-H."/>
            <person name="Qiu L.-H."/>
        </authorList>
    </citation>
    <scope>NUCLEOTIDE SEQUENCE [LARGE SCALE GENOMIC DNA]</scope>
    <source>
        <strain evidence="5 6">7MH5</strain>
    </source>
</reference>
<dbReference type="GO" id="GO:0019346">
    <property type="term" value="P:transsulfuration"/>
    <property type="evidence" value="ECO:0007669"/>
    <property type="project" value="InterPro"/>
</dbReference>
<name>A0A4P7D0G8_9BURK</name>
<dbReference type="Proteomes" id="UP000295727">
    <property type="component" value="Chromosome 3"/>
</dbReference>
<dbReference type="RefSeq" id="WP_134757452.1">
    <property type="nucleotide sequence ID" value="NZ_CP038150.1"/>
</dbReference>
<evidence type="ECO:0000256" key="4">
    <source>
        <dbReference type="RuleBase" id="RU362118"/>
    </source>
</evidence>
<dbReference type="InterPro" id="IPR015421">
    <property type="entry name" value="PyrdxlP-dep_Trfase_major"/>
</dbReference>
<evidence type="ECO:0000313" key="6">
    <source>
        <dbReference type="Proteomes" id="UP000295727"/>
    </source>
</evidence>
<dbReference type="InterPro" id="IPR015422">
    <property type="entry name" value="PyrdxlP-dep_Trfase_small"/>
</dbReference>
<comment type="similarity">
    <text evidence="4">Belongs to the trans-sulfuration enzymes family.</text>
</comment>